<dbReference type="InterPro" id="IPR046699">
    <property type="entry name" value="ARPP-1"/>
</dbReference>
<reference evidence="2" key="1">
    <citation type="journal article" date="2020" name="mSystems">
        <title>Genome- and Community-Level Interaction Insights into Carbon Utilization and Element Cycling Functions of Hydrothermarchaeota in Hydrothermal Sediment.</title>
        <authorList>
            <person name="Zhou Z."/>
            <person name="Liu Y."/>
            <person name="Xu W."/>
            <person name="Pan J."/>
            <person name="Luo Z.H."/>
            <person name="Li M."/>
        </authorList>
    </citation>
    <scope>NUCLEOTIDE SEQUENCE [LARGE SCALE GENOMIC DNA]</scope>
    <source>
        <strain evidence="2">HyVt-237</strain>
    </source>
</reference>
<comment type="caution">
    <text evidence="2">The sequence shown here is derived from an EMBL/GenBank/DDBJ whole genome shotgun (WGS) entry which is preliminary data.</text>
</comment>
<organism evidence="2">
    <name type="scientific">candidate division WOR-3 bacterium</name>
    <dbReference type="NCBI Taxonomy" id="2052148"/>
    <lineage>
        <taxon>Bacteria</taxon>
        <taxon>Bacteria division WOR-3</taxon>
    </lineage>
</organism>
<dbReference type="AlphaFoldDB" id="A0A7C0XAP2"/>
<evidence type="ECO:0000313" key="2">
    <source>
        <dbReference type="EMBL" id="HDM90235.1"/>
    </source>
</evidence>
<sequence>MIGEVRYEEPFLLRNLAVVPLLGNGREGRYNVLDEALEGGLASVEDTGVVDSVYLHYAGNDPLFIMDGEEIVGALQNRIVNTAVLVDQPMRTELPVSCVEEGRWSGSRTFGPSRSSAYPSLRALLASTVTDSLRHGEKHYSDQSAIWRSVSSTLQSFRVKSMTQSMHDVYTRLEDDINRYLEDLELPGDAVGFMAWAGGKFIGLEYFGNRELFRKLSDKLLRSYALEAMMKGPTGFPEEVEVNRILSTVRRRQFVEFPAVSAGTEYRYKGRDFVGRALFRGEGELLHLAFFPVPN</sequence>
<proteinExistence type="predicted"/>
<evidence type="ECO:0000259" key="1">
    <source>
        <dbReference type="Pfam" id="PF20208"/>
    </source>
</evidence>
<dbReference type="Proteomes" id="UP000885931">
    <property type="component" value="Unassembled WGS sequence"/>
</dbReference>
<protein>
    <recommendedName>
        <fullName evidence="1">ARG and Rhodanese-Phosphatase-superfamily-associated domain-containing protein</fullName>
    </recommendedName>
</protein>
<accession>A0A7C0XAP2</accession>
<feature type="domain" description="ARG and Rhodanese-Phosphatase-superfamily-associated" evidence="1">
    <location>
        <begin position="5"/>
        <end position="291"/>
    </location>
</feature>
<dbReference type="Pfam" id="PF20208">
    <property type="entry name" value="ARPP-1"/>
    <property type="match status" value="1"/>
</dbReference>
<gene>
    <name evidence="2" type="ORF">ENG67_03390</name>
</gene>
<name>A0A7C0XAP2_UNCW3</name>
<dbReference type="EMBL" id="DRBW01000137">
    <property type="protein sequence ID" value="HDM90235.1"/>
    <property type="molecule type" value="Genomic_DNA"/>
</dbReference>